<feature type="transmembrane region" description="Helical" evidence="8">
    <location>
        <begin position="322"/>
        <end position="344"/>
    </location>
</feature>
<evidence type="ECO:0000256" key="7">
    <source>
        <dbReference type="ARBA" id="ARBA00023136"/>
    </source>
</evidence>
<feature type="transmembrane region" description="Helical" evidence="8">
    <location>
        <begin position="452"/>
        <end position="473"/>
    </location>
</feature>
<accession>A0A4R6TB73</accession>
<feature type="transmembrane region" description="Helical" evidence="8">
    <location>
        <begin position="388"/>
        <end position="405"/>
    </location>
</feature>
<protein>
    <submittedName>
        <fullName evidence="9">4-amino-4-deoxy-L-arabinose transferase-like glycosyltransferase</fullName>
    </submittedName>
</protein>
<keyword evidence="4 9" id="KW-0808">Transferase</keyword>
<dbReference type="AlphaFoldDB" id="A0A4R6TB73"/>
<keyword evidence="10" id="KW-1185">Reference proteome</keyword>
<keyword evidence="2" id="KW-1003">Cell membrane</keyword>
<dbReference type="EMBL" id="SNYF01000005">
    <property type="protein sequence ID" value="TDQ18905.1"/>
    <property type="molecule type" value="Genomic_DNA"/>
</dbReference>
<evidence type="ECO:0000256" key="1">
    <source>
        <dbReference type="ARBA" id="ARBA00004651"/>
    </source>
</evidence>
<sequence length="592" mass="68782">MTYIVGREKGNTIEILRNTLPPVAKYYFDLCPKIFLRPKGGLFPLYFNSISSFIFIRHQSYLFLHMPLEVPSLYSTKAKAFIAGAIFLIGYWLLSYDGITFSDDVYYLLAGKNFWEGTMEVNSYHFSSRWGAYVPSGLIGFLLGFDPHLISLISLISYLGALGLLFKILPQRNNPWILTLWFCTQVYFLHFLTKVYPDSLLVFWTTLVPVSAYFRNQKPFLAALGLVGGLFFGFLTKETIVFLAPFPILLFVWDWKNRVISKAFYFTLISIGLLLGSLYLGYFWIKFGDPFYRVSSINAGHYISEYTYADKGLWAMFRRLTYLPILTFVERGYWLWLVMAIPGIQLKKTIVNSPALEMSLAFCCLILGFWLMTSTLELYNPIYLNPRHLIILVPVLAFLIASGWGKWNENQFLFRWILGLILLGIGISLVQMDWKMAGFQAVFLGIIFPPKFPKRIEGLAVLFILPAFAAVFYQQKVKAYPEFIKALDQEVKNATESTPILTNNFIHFSREVLFPDDSKSQELLYPIEELDSLKKSPPQELRILIYEYYQHAYPKEQEDLDLLEPWLANHYQLTREEHSDLVWIREFERTKK</sequence>
<feature type="transmembrane region" description="Helical" evidence="8">
    <location>
        <begin position="220"/>
        <end position="252"/>
    </location>
</feature>
<comment type="subcellular location">
    <subcellularLocation>
        <location evidence="1">Cell membrane</location>
        <topology evidence="1">Multi-pass membrane protein</topology>
    </subcellularLocation>
</comment>
<dbReference type="GO" id="GO:0009103">
    <property type="term" value="P:lipopolysaccharide biosynthetic process"/>
    <property type="evidence" value="ECO:0007669"/>
    <property type="project" value="UniProtKB-ARBA"/>
</dbReference>
<proteinExistence type="predicted"/>
<dbReference type="InterPro" id="IPR050297">
    <property type="entry name" value="LipidA_mod_glycosyltrf_83"/>
</dbReference>
<reference evidence="9 10" key="1">
    <citation type="submission" date="2019-03" db="EMBL/GenBank/DDBJ databases">
        <title>Genomic Encyclopedia of Type Strains, Phase III (KMG-III): the genomes of soil and plant-associated and newly described type strains.</title>
        <authorList>
            <person name="Whitman W."/>
        </authorList>
    </citation>
    <scope>NUCLEOTIDE SEQUENCE [LARGE SCALE GENOMIC DNA]</scope>
    <source>
        <strain evidence="9 10">CECT 8446</strain>
    </source>
</reference>
<keyword evidence="5 8" id="KW-0812">Transmembrane</keyword>
<evidence type="ECO:0000256" key="8">
    <source>
        <dbReference type="SAM" id="Phobius"/>
    </source>
</evidence>
<feature type="transmembrane region" description="Helical" evidence="8">
    <location>
        <begin position="412"/>
        <end position="432"/>
    </location>
</feature>
<evidence type="ECO:0000313" key="10">
    <source>
        <dbReference type="Proteomes" id="UP000294535"/>
    </source>
</evidence>
<gene>
    <name evidence="9" type="ORF">DFQ04_0716</name>
</gene>
<comment type="caution">
    <text evidence="9">The sequence shown here is derived from an EMBL/GenBank/DDBJ whole genome shotgun (WGS) entry which is preliminary data.</text>
</comment>
<keyword evidence="6 8" id="KW-1133">Transmembrane helix</keyword>
<feature type="transmembrane region" description="Helical" evidence="8">
    <location>
        <begin position="149"/>
        <end position="169"/>
    </location>
</feature>
<evidence type="ECO:0000256" key="6">
    <source>
        <dbReference type="ARBA" id="ARBA00022989"/>
    </source>
</evidence>
<keyword evidence="3" id="KW-0328">Glycosyltransferase</keyword>
<feature type="transmembrane region" description="Helical" evidence="8">
    <location>
        <begin position="76"/>
        <end position="94"/>
    </location>
</feature>
<evidence type="ECO:0000256" key="2">
    <source>
        <dbReference type="ARBA" id="ARBA00022475"/>
    </source>
</evidence>
<evidence type="ECO:0000256" key="4">
    <source>
        <dbReference type="ARBA" id="ARBA00022679"/>
    </source>
</evidence>
<organism evidence="9 10">
    <name type="scientific">Algoriphagus boseongensis</name>
    <dbReference type="NCBI Taxonomy" id="1442587"/>
    <lineage>
        <taxon>Bacteria</taxon>
        <taxon>Pseudomonadati</taxon>
        <taxon>Bacteroidota</taxon>
        <taxon>Cytophagia</taxon>
        <taxon>Cytophagales</taxon>
        <taxon>Cyclobacteriaceae</taxon>
        <taxon>Algoriphagus</taxon>
    </lineage>
</organism>
<name>A0A4R6TB73_9BACT</name>
<dbReference type="PANTHER" id="PTHR33908">
    <property type="entry name" value="MANNOSYLTRANSFERASE YKCB-RELATED"/>
    <property type="match status" value="1"/>
</dbReference>
<feature type="transmembrane region" description="Helical" evidence="8">
    <location>
        <begin position="356"/>
        <end position="376"/>
    </location>
</feature>
<feature type="transmembrane region" description="Helical" evidence="8">
    <location>
        <begin position="264"/>
        <end position="285"/>
    </location>
</feature>
<evidence type="ECO:0000256" key="3">
    <source>
        <dbReference type="ARBA" id="ARBA00022676"/>
    </source>
</evidence>
<dbReference type="GO" id="GO:0016763">
    <property type="term" value="F:pentosyltransferase activity"/>
    <property type="evidence" value="ECO:0007669"/>
    <property type="project" value="TreeGrafter"/>
</dbReference>
<evidence type="ECO:0000256" key="5">
    <source>
        <dbReference type="ARBA" id="ARBA00022692"/>
    </source>
</evidence>
<dbReference type="GO" id="GO:0010041">
    <property type="term" value="P:response to iron(III) ion"/>
    <property type="evidence" value="ECO:0007669"/>
    <property type="project" value="TreeGrafter"/>
</dbReference>
<evidence type="ECO:0000313" key="9">
    <source>
        <dbReference type="EMBL" id="TDQ18905.1"/>
    </source>
</evidence>
<dbReference type="GO" id="GO:0005886">
    <property type="term" value="C:plasma membrane"/>
    <property type="evidence" value="ECO:0007669"/>
    <property type="project" value="UniProtKB-SubCell"/>
</dbReference>
<keyword evidence="7 8" id="KW-0472">Membrane</keyword>
<dbReference type="PANTHER" id="PTHR33908:SF3">
    <property type="entry name" value="UNDECAPRENYL PHOSPHATE-ALPHA-4-AMINO-4-DEOXY-L-ARABINOSE ARABINOSYL TRANSFERASE"/>
    <property type="match status" value="1"/>
</dbReference>
<dbReference type="Proteomes" id="UP000294535">
    <property type="component" value="Unassembled WGS sequence"/>
</dbReference>